<evidence type="ECO:0000256" key="3">
    <source>
        <dbReference type="ARBA" id="ARBA00022729"/>
    </source>
</evidence>
<feature type="repeat" description="TNFR-Cys" evidence="9">
    <location>
        <begin position="56"/>
        <end position="96"/>
    </location>
</feature>
<dbReference type="InterPro" id="IPR001368">
    <property type="entry name" value="TNFR/NGFR_Cys_rich_reg"/>
</dbReference>
<reference evidence="12" key="3">
    <citation type="submission" date="2025-09" db="UniProtKB">
        <authorList>
            <consortium name="Ensembl"/>
        </authorList>
    </citation>
    <scope>IDENTIFICATION</scope>
</reference>
<dbReference type="CDD" id="cd08315">
    <property type="entry name" value="Death_TRAILR_DR4_DR5"/>
    <property type="match status" value="1"/>
</dbReference>
<dbReference type="AlphaFoldDB" id="A0A8C5HSS7"/>
<dbReference type="Gene3D" id="1.10.533.10">
    <property type="entry name" value="Death Domain, Fas"/>
    <property type="match status" value="1"/>
</dbReference>
<dbReference type="SMART" id="SM00208">
    <property type="entry name" value="TNFR"/>
    <property type="match status" value="2"/>
</dbReference>
<feature type="disulfide bond" evidence="9">
    <location>
        <begin position="116"/>
        <end position="129"/>
    </location>
</feature>
<evidence type="ECO:0000256" key="9">
    <source>
        <dbReference type="PROSITE-ProRule" id="PRU00206"/>
    </source>
</evidence>
<dbReference type="GO" id="GO:0043065">
    <property type="term" value="P:positive regulation of apoptotic process"/>
    <property type="evidence" value="ECO:0007669"/>
    <property type="project" value="TreeGrafter"/>
</dbReference>
<keyword evidence="7" id="KW-0675">Receptor</keyword>
<feature type="domain" description="TNFR-Cys" evidence="11">
    <location>
        <begin position="56"/>
        <end position="96"/>
    </location>
</feature>
<dbReference type="GO" id="GO:0004888">
    <property type="term" value="F:transmembrane signaling receptor activity"/>
    <property type="evidence" value="ECO:0007669"/>
    <property type="project" value="UniProtKB-ARBA"/>
</dbReference>
<evidence type="ECO:0000256" key="5">
    <source>
        <dbReference type="ARBA" id="ARBA00023136"/>
    </source>
</evidence>
<feature type="domain" description="TNFR-Cys" evidence="11">
    <location>
        <begin position="97"/>
        <end position="137"/>
    </location>
</feature>
<evidence type="ECO:0000256" key="4">
    <source>
        <dbReference type="ARBA" id="ARBA00022737"/>
    </source>
</evidence>
<dbReference type="InterPro" id="IPR000488">
    <property type="entry name" value="Death_dom"/>
</dbReference>
<name>A0A8C5HSS7_GOUWI</name>
<proteinExistence type="predicted"/>
<keyword evidence="3" id="KW-0732">Signal</keyword>
<dbReference type="SUPFAM" id="SSF57586">
    <property type="entry name" value="TNF receptor-like"/>
    <property type="match status" value="2"/>
</dbReference>
<dbReference type="PROSITE" id="PS50017">
    <property type="entry name" value="DEATH_DOMAIN"/>
    <property type="match status" value="1"/>
</dbReference>
<feature type="disulfide bond" evidence="9">
    <location>
        <begin position="119"/>
        <end position="137"/>
    </location>
</feature>
<protein>
    <submittedName>
        <fullName evidence="12">Hematopoietic death receptor</fullName>
    </submittedName>
</protein>
<dbReference type="Gene3D" id="2.10.50.10">
    <property type="entry name" value="Tumor Necrosis Factor Receptor, subunit A, domain 2"/>
    <property type="match status" value="3"/>
</dbReference>
<keyword evidence="5" id="KW-0472">Membrane</keyword>
<keyword evidence="2" id="KW-0053">Apoptosis</keyword>
<feature type="disulfide bond" evidence="9">
    <location>
        <begin position="57"/>
        <end position="72"/>
    </location>
</feature>
<dbReference type="GO" id="GO:0036462">
    <property type="term" value="P:TRAIL-activated apoptotic signaling pathway"/>
    <property type="evidence" value="ECO:0007669"/>
    <property type="project" value="TreeGrafter"/>
</dbReference>
<dbReference type="PANTHER" id="PTHR46330">
    <property type="entry name" value="TUMOR NECROSIS FACTOR RECEPTOR SUPERFAMILY MEMBER 10B"/>
    <property type="match status" value="1"/>
</dbReference>
<dbReference type="InterPro" id="IPR011029">
    <property type="entry name" value="DEATH-like_dom_sf"/>
</dbReference>
<comment type="subcellular location">
    <subcellularLocation>
        <location evidence="1">Membrane</location>
    </subcellularLocation>
</comment>
<dbReference type="Proteomes" id="UP000694680">
    <property type="component" value="Chromosome 9"/>
</dbReference>
<evidence type="ECO:0000256" key="7">
    <source>
        <dbReference type="ARBA" id="ARBA00023170"/>
    </source>
</evidence>
<organism evidence="12 13">
    <name type="scientific">Gouania willdenowi</name>
    <name type="common">Blunt-snouted clingfish</name>
    <name type="synonym">Lepadogaster willdenowi</name>
    <dbReference type="NCBI Taxonomy" id="441366"/>
    <lineage>
        <taxon>Eukaryota</taxon>
        <taxon>Metazoa</taxon>
        <taxon>Chordata</taxon>
        <taxon>Craniata</taxon>
        <taxon>Vertebrata</taxon>
        <taxon>Euteleostomi</taxon>
        <taxon>Actinopterygii</taxon>
        <taxon>Neopterygii</taxon>
        <taxon>Teleostei</taxon>
        <taxon>Neoteleostei</taxon>
        <taxon>Acanthomorphata</taxon>
        <taxon>Ovalentaria</taxon>
        <taxon>Blenniimorphae</taxon>
        <taxon>Blenniiformes</taxon>
        <taxon>Gobiesocoidei</taxon>
        <taxon>Gobiesocidae</taxon>
        <taxon>Gobiesocinae</taxon>
        <taxon>Gouania</taxon>
    </lineage>
</organism>
<keyword evidence="8" id="KW-0325">Glycoprotein</keyword>
<dbReference type="PANTHER" id="PTHR46330:SF6">
    <property type="entry name" value="HEMATOPOIETIC DEATH RECEPTOR-RELATED"/>
    <property type="match status" value="1"/>
</dbReference>
<dbReference type="GO" id="GO:0005886">
    <property type="term" value="C:plasma membrane"/>
    <property type="evidence" value="ECO:0007669"/>
    <property type="project" value="TreeGrafter"/>
</dbReference>
<evidence type="ECO:0000313" key="13">
    <source>
        <dbReference type="Proteomes" id="UP000694680"/>
    </source>
</evidence>
<keyword evidence="6 9" id="KW-1015">Disulfide bond</keyword>
<keyword evidence="4" id="KW-0677">Repeat</keyword>
<feature type="disulfide bond" evidence="9">
    <location>
        <begin position="98"/>
        <end position="113"/>
    </location>
</feature>
<evidence type="ECO:0000256" key="2">
    <source>
        <dbReference type="ARBA" id="ARBA00022703"/>
    </source>
</evidence>
<keyword evidence="13" id="KW-1185">Reference proteome</keyword>
<feature type="repeat" description="TNFR-Cys" evidence="9">
    <location>
        <begin position="97"/>
        <end position="137"/>
    </location>
</feature>
<sequence>SGWGIRLSRLNIVALFSTLSDPDRLIDISTLLSMFMSGTYLKSPCTRSGERGQCEECNYGSFTEHANALPLCLKCTQCRHDQEVVRPCTFTQDAECQCKPGVFCDPDQACEVCKKCSRCKDGEEAVRNCTSTTNTECKKTQTNSGKDSGDASQTCLNPQIHLSEEEPRRLSGTNLSLSLQLVRAKPLASVEEECKMLCESLNSSASNSQHSLTYLPPSSSSSSFAAFAAPTPHSFERLLLLLFTGEDSLRACFGYFEELSMNCYKRFFRSLGISDNVIKGKEQLPYEDRVHELLNVWVEKKGRDASLNDLLRALLELDQKYTAETIQQRALSDGHYLCEGQEEVGF</sequence>
<evidence type="ECO:0000256" key="8">
    <source>
        <dbReference type="ARBA" id="ARBA00023180"/>
    </source>
</evidence>
<reference evidence="12" key="1">
    <citation type="submission" date="2020-06" db="EMBL/GenBank/DDBJ databases">
        <authorList>
            <consortium name="Wellcome Sanger Institute Data Sharing"/>
        </authorList>
    </citation>
    <scope>NUCLEOTIDE SEQUENCE [LARGE SCALE GENOMIC DNA]</scope>
</reference>
<dbReference type="Ensembl" id="ENSGWIT00000054093.1">
    <property type="protein sequence ID" value="ENSGWIP00000050074.1"/>
    <property type="gene ID" value="ENSGWIG00000024383.1"/>
</dbReference>
<dbReference type="SUPFAM" id="SSF47986">
    <property type="entry name" value="DEATH domain"/>
    <property type="match status" value="1"/>
</dbReference>
<evidence type="ECO:0000259" key="11">
    <source>
        <dbReference type="PROSITE" id="PS50050"/>
    </source>
</evidence>
<dbReference type="FunFam" id="2.10.50.10:FF:000004">
    <property type="entry name" value="Tumor necrosis factor receptor superfamily member 6"/>
    <property type="match status" value="1"/>
</dbReference>
<evidence type="ECO:0000256" key="6">
    <source>
        <dbReference type="ARBA" id="ARBA00023157"/>
    </source>
</evidence>
<dbReference type="Pfam" id="PF00020">
    <property type="entry name" value="TNFR_c6"/>
    <property type="match status" value="2"/>
</dbReference>
<evidence type="ECO:0000259" key="10">
    <source>
        <dbReference type="PROSITE" id="PS50017"/>
    </source>
</evidence>
<dbReference type="InterPro" id="IPR052491">
    <property type="entry name" value="TNFRSF10"/>
</dbReference>
<evidence type="ECO:0000256" key="1">
    <source>
        <dbReference type="ARBA" id="ARBA00004370"/>
    </source>
</evidence>
<evidence type="ECO:0000313" key="12">
    <source>
        <dbReference type="Ensembl" id="ENSGWIP00000050074.1"/>
    </source>
</evidence>
<reference evidence="12" key="2">
    <citation type="submission" date="2025-08" db="UniProtKB">
        <authorList>
            <consortium name="Ensembl"/>
        </authorList>
    </citation>
    <scope>IDENTIFICATION</scope>
</reference>
<dbReference type="PROSITE" id="PS50050">
    <property type="entry name" value="TNFR_NGFR_2"/>
    <property type="match status" value="2"/>
</dbReference>
<dbReference type="GO" id="GO:0009986">
    <property type="term" value="C:cell surface"/>
    <property type="evidence" value="ECO:0007669"/>
    <property type="project" value="TreeGrafter"/>
</dbReference>
<feature type="domain" description="Death" evidence="10">
    <location>
        <begin position="264"/>
        <end position="330"/>
    </location>
</feature>
<dbReference type="Pfam" id="PF00531">
    <property type="entry name" value="Death"/>
    <property type="match status" value="1"/>
</dbReference>
<accession>A0A8C5HSS7</accession>
<dbReference type="InterPro" id="IPR034029">
    <property type="entry name" value="TNFRSF10A/B_death"/>
</dbReference>
<feature type="disulfide bond" evidence="9">
    <location>
        <begin position="78"/>
        <end position="96"/>
    </location>
</feature>
<feature type="disulfide bond" evidence="9">
    <location>
        <begin position="75"/>
        <end position="88"/>
    </location>
</feature>